<protein>
    <submittedName>
        <fullName evidence="2">Uncharacterized protein</fullName>
    </submittedName>
</protein>
<evidence type="ECO:0000313" key="3">
    <source>
        <dbReference type="EMBL" id="VDC84449.1"/>
    </source>
</evidence>
<feature type="non-terminal residue" evidence="3">
    <location>
        <position position="1"/>
    </location>
</feature>
<organism evidence="3">
    <name type="scientific">Brassica campestris</name>
    <name type="common">Field mustard</name>
    <dbReference type="NCBI Taxonomy" id="3711"/>
    <lineage>
        <taxon>Eukaryota</taxon>
        <taxon>Viridiplantae</taxon>
        <taxon>Streptophyta</taxon>
        <taxon>Embryophyta</taxon>
        <taxon>Tracheophyta</taxon>
        <taxon>Spermatophyta</taxon>
        <taxon>Magnoliopsida</taxon>
        <taxon>eudicotyledons</taxon>
        <taxon>Gunneridae</taxon>
        <taxon>Pentapetalae</taxon>
        <taxon>rosids</taxon>
        <taxon>malvids</taxon>
        <taxon>Brassicales</taxon>
        <taxon>Brassicaceae</taxon>
        <taxon>Brassiceae</taxon>
        <taxon>Brassica</taxon>
    </lineage>
</organism>
<dbReference type="EMBL" id="LS974619">
    <property type="protein sequence ID" value="CAG7885478.1"/>
    <property type="molecule type" value="Genomic_DNA"/>
</dbReference>
<evidence type="ECO:0000256" key="1">
    <source>
        <dbReference type="SAM" id="MobiDB-lite"/>
    </source>
</evidence>
<feature type="compositionally biased region" description="Polar residues" evidence="1">
    <location>
        <begin position="63"/>
        <end position="75"/>
    </location>
</feature>
<name>A0A3P6A480_BRACM</name>
<reference evidence="3" key="1">
    <citation type="submission" date="2018-11" db="EMBL/GenBank/DDBJ databases">
        <authorList>
            <consortium name="Genoscope - CEA"/>
            <person name="William W."/>
        </authorList>
    </citation>
    <scope>NUCLEOTIDE SEQUENCE</scope>
</reference>
<dbReference type="Proteomes" id="UP000694005">
    <property type="component" value="Chromosome A03"/>
</dbReference>
<dbReference type="Gramene" id="A03p68210.2_BraZ1">
    <property type="protein sequence ID" value="A03p68210.2_BraZ1.CDS"/>
    <property type="gene ID" value="A03g68210.2_BraZ1"/>
</dbReference>
<sequence>VQNHGRHPISSLGACKMQGRCQTEPSETRNPLKDKPGTPEIKTGADTRTGRSRRQKGWKYPCGQTSLTSPSQRRS</sequence>
<dbReference type="EMBL" id="LR031572">
    <property type="protein sequence ID" value="VDC84449.1"/>
    <property type="molecule type" value="Genomic_DNA"/>
</dbReference>
<gene>
    <name evidence="3" type="ORF">BRAA03T15667Z</name>
    <name evidence="2" type="ORF">BRAPAZ1V2_A03P68210.2</name>
</gene>
<feature type="compositionally biased region" description="Basic and acidic residues" evidence="1">
    <location>
        <begin position="26"/>
        <end position="49"/>
    </location>
</feature>
<dbReference type="AlphaFoldDB" id="A0A3P6A480"/>
<evidence type="ECO:0000313" key="2">
    <source>
        <dbReference type="EMBL" id="CAG7885478.1"/>
    </source>
</evidence>
<proteinExistence type="predicted"/>
<accession>A0A3P6A480</accession>
<feature type="region of interest" description="Disordered" evidence="1">
    <location>
        <begin position="1"/>
        <end position="75"/>
    </location>
</feature>